<gene>
    <name evidence="1" type="ORF">C8D97_10495</name>
</gene>
<dbReference type="OrthoDB" id="9797060at2"/>
<dbReference type="EMBL" id="QGGU01000004">
    <property type="protein sequence ID" value="PWK52877.1"/>
    <property type="molecule type" value="Genomic_DNA"/>
</dbReference>
<dbReference type="RefSeq" id="WP_109762862.1">
    <property type="nucleotide sequence ID" value="NZ_QGGU01000004.1"/>
</dbReference>
<dbReference type="SUPFAM" id="SSF54909">
    <property type="entry name" value="Dimeric alpha+beta barrel"/>
    <property type="match status" value="1"/>
</dbReference>
<dbReference type="Proteomes" id="UP000245790">
    <property type="component" value="Unassembled WGS sequence"/>
</dbReference>
<dbReference type="PANTHER" id="PTHR37811:SF2">
    <property type="entry name" value="ABM DOMAIN-CONTAINING PROTEIN"/>
    <property type="match status" value="1"/>
</dbReference>
<reference evidence="1 2" key="1">
    <citation type="submission" date="2018-05" db="EMBL/GenBank/DDBJ databases">
        <title>Genomic Encyclopedia of Type Strains, Phase IV (KMG-IV): sequencing the most valuable type-strain genomes for metagenomic binning, comparative biology and taxonomic classification.</title>
        <authorList>
            <person name="Goeker M."/>
        </authorList>
    </citation>
    <scope>NUCLEOTIDE SEQUENCE [LARGE SCALE GENOMIC DNA]</scope>
    <source>
        <strain evidence="1 2">DSM 25350</strain>
    </source>
</reference>
<dbReference type="InterPro" id="IPR052936">
    <property type="entry name" value="Jasmonate_Hydroxylase-like"/>
</dbReference>
<keyword evidence="2" id="KW-1185">Reference proteome</keyword>
<dbReference type="PANTHER" id="PTHR37811">
    <property type="entry name" value="BLL5343 PROTEIN"/>
    <property type="match status" value="1"/>
</dbReference>
<accession>A0A316GDZ5</accession>
<evidence type="ECO:0000313" key="2">
    <source>
        <dbReference type="Proteomes" id="UP000245790"/>
    </source>
</evidence>
<comment type="caution">
    <text evidence="1">The sequence shown here is derived from an EMBL/GenBank/DDBJ whole genome shotgun (WGS) entry which is preliminary data.</text>
</comment>
<evidence type="ECO:0008006" key="3">
    <source>
        <dbReference type="Google" id="ProtNLM"/>
    </source>
</evidence>
<organism evidence="1 2">
    <name type="scientific">Pleionea mediterranea</name>
    <dbReference type="NCBI Taxonomy" id="523701"/>
    <lineage>
        <taxon>Bacteria</taxon>
        <taxon>Pseudomonadati</taxon>
        <taxon>Pseudomonadota</taxon>
        <taxon>Gammaproteobacteria</taxon>
        <taxon>Oceanospirillales</taxon>
        <taxon>Pleioneaceae</taxon>
        <taxon>Pleionea</taxon>
    </lineage>
</organism>
<dbReference type="Gene3D" id="3.30.70.100">
    <property type="match status" value="1"/>
</dbReference>
<protein>
    <recommendedName>
        <fullName evidence="3">Heme-degrading monooxygenase HmoA</fullName>
    </recommendedName>
</protein>
<sequence>MFAVIFRATLNTNISEQSYNDYTSTAQRLRKKALADYNCVDFTSTFEDGQEIAISYWHTESDILAWKQDDDHRIAQQQGVESWYSDYQIEVVEVVRRYSKK</sequence>
<proteinExistence type="predicted"/>
<evidence type="ECO:0000313" key="1">
    <source>
        <dbReference type="EMBL" id="PWK52877.1"/>
    </source>
</evidence>
<dbReference type="AlphaFoldDB" id="A0A316GDZ5"/>
<name>A0A316GDZ5_9GAMM</name>
<dbReference type="InterPro" id="IPR011008">
    <property type="entry name" value="Dimeric_a/b-barrel"/>
</dbReference>